<dbReference type="InterPro" id="IPR020904">
    <property type="entry name" value="Sc_DH/Rdtase_CS"/>
</dbReference>
<evidence type="ECO:0000313" key="4">
    <source>
        <dbReference type="EMBL" id="AYF97068.1"/>
    </source>
</evidence>
<proteinExistence type="inferred from homology"/>
<dbReference type="KEGG" id="lyd:D7I47_01595"/>
<name>A0A387B5P7_9MICO</name>
<dbReference type="SUPFAM" id="SSF51735">
    <property type="entry name" value="NAD(P)-binding Rossmann-fold domains"/>
    <property type="match status" value="1"/>
</dbReference>
<dbReference type="PROSITE" id="PS00061">
    <property type="entry name" value="ADH_SHORT"/>
    <property type="match status" value="1"/>
</dbReference>
<dbReference type="OrthoDB" id="9809287at2"/>
<reference evidence="5" key="1">
    <citation type="submission" date="2018-09" db="EMBL/GenBank/DDBJ databases">
        <title>Genome sequencing of strain 2DFWR-13.</title>
        <authorList>
            <person name="Heo J."/>
            <person name="Kim S.-J."/>
            <person name="Kwon S.-W."/>
        </authorList>
    </citation>
    <scope>NUCLEOTIDE SEQUENCE [LARGE SCALE GENOMIC DNA]</scope>
    <source>
        <strain evidence="5">2DFWR-13</strain>
    </source>
</reference>
<dbReference type="InterPro" id="IPR002347">
    <property type="entry name" value="SDR_fam"/>
</dbReference>
<dbReference type="GO" id="GO:0016614">
    <property type="term" value="F:oxidoreductase activity, acting on CH-OH group of donors"/>
    <property type="evidence" value="ECO:0007669"/>
    <property type="project" value="UniProtKB-ARBA"/>
</dbReference>
<dbReference type="FunFam" id="3.40.50.720:FF:000084">
    <property type="entry name" value="Short-chain dehydrogenase reductase"/>
    <property type="match status" value="1"/>
</dbReference>
<dbReference type="PANTHER" id="PTHR48107">
    <property type="entry name" value="NADPH-DEPENDENT ALDEHYDE REDUCTASE-LIKE PROTEIN, CHLOROPLASTIC-RELATED"/>
    <property type="match status" value="1"/>
</dbReference>
<evidence type="ECO:0000256" key="3">
    <source>
        <dbReference type="SAM" id="MobiDB-lite"/>
    </source>
</evidence>
<protein>
    <submittedName>
        <fullName evidence="4">SDR family oxidoreductase</fullName>
    </submittedName>
</protein>
<keyword evidence="2" id="KW-0560">Oxidoreductase</keyword>
<dbReference type="Gene3D" id="3.40.50.720">
    <property type="entry name" value="NAD(P)-binding Rossmann-like Domain"/>
    <property type="match status" value="1"/>
</dbReference>
<feature type="compositionally biased region" description="Basic and acidic residues" evidence="3">
    <location>
        <begin position="34"/>
        <end position="43"/>
    </location>
</feature>
<sequence length="298" mass="31873">MTSDQLTFDDPVERHAHIKPHASWQPLPGLDAELDPKADHGETSYRGTGRLPGRKALITGGDSGIGAAVAIAFAREGADVALGYLPEEQVDAEAIAEVVRAEGRKAILLPGDIRDREFCRQLVADAVAGLGGLDILVNNAAHQVYHQTFAELDEDDLDRTIKTNQYAMFWITRDALPHLRPGSTIINSTSVQGYNPSPMIVNYASTKFAIIGFTKALAQDLAPRGIRVNAVAPGPVWTPLQVSDGQPAEKLDGFGESSWLGRTSQPVEQAPAYVFLASPESSFVVGEVINVNGGANVP</sequence>
<evidence type="ECO:0000256" key="2">
    <source>
        <dbReference type="ARBA" id="ARBA00023002"/>
    </source>
</evidence>
<accession>A0A387B5P7</accession>
<evidence type="ECO:0000256" key="1">
    <source>
        <dbReference type="ARBA" id="ARBA00006484"/>
    </source>
</evidence>
<dbReference type="PANTHER" id="PTHR48107:SF16">
    <property type="entry name" value="NADPH-DEPENDENT ALDEHYDE REDUCTASE 1, CHLOROPLASTIC"/>
    <property type="match status" value="1"/>
</dbReference>
<organism evidence="4 5">
    <name type="scientific">Protaetiibacter intestinalis</name>
    <dbReference type="NCBI Taxonomy" id="2419774"/>
    <lineage>
        <taxon>Bacteria</taxon>
        <taxon>Bacillati</taxon>
        <taxon>Actinomycetota</taxon>
        <taxon>Actinomycetes</taxon>
        <taxon>Micrococcales</taxon>
        <taxon>Microbacteriaceae</taxon>
        <taxon>Protaetiibacter</taxon>
    </lineage>
</organism>
<feature type="region of interest" description="Disordered" evidence="3">
    <location>
        <begin position="18"/>
        <end position="53"/>
    </location>
</feature>
<dbReference type="Pfam" id="PF13561">
    <property type="entry name" value="adh_short_C2"/>
    <property type="match status" value="1"/>
</dbReference>
<dbReference type="AlphaFoldDB" id="A0A387B5P7"/>
<gene>
    <name evidence="4" type="ORF">D7I47_01595</name>
</gene>
<dbReference type="Proteomes" id="UP000278886">
    <property type="component" value="Chromosome"/>
</dbReference>
<evidence type="ECO:0000313" key="5">
    <source>
        <dbReference type="Proteomes" id="UP000278886"/>
    </source>
</evidence>
<dbReference type="PRINTS" id="PR00081">
    <property type="entry name" value="GDHRDH"/>
</dbReference>
<dbReference type="EMBL" id="CP032630">
    <property type="protein sequence ID" value="AYF97068.1"/>
    <property type="molecule type" value="Genomic_DNA"/>
</dbReference>
<dbReference type="InterPro" id="IPR036291">
    <property type="entry name" value="NAD(P)-bd_dom_sf"/>
</dbReference>
<dbReference type="PRINTS" id="PR00080">
    <property type="entry name" value="SDRFAMILY"/>
</dbReference>
<comment type="similarity">
    <text evidence="1">Belongs to the short-chain dehydrogenases/reductases (SDR) family.</text>
</comment>
<dbReference type="RefSeq" id="WP_120761419.1">
    <property type="nucleotide sequence ID" value="NZ_CP032630.1"/>
</dbReference>
<keyword evidence="5" id="KW-1185">Reference proteome</keyword>